<feature type="compositionally biased region" description="Basic and acidic residues" evidence="1">
    <location>
        <begin position="179"/>
        <end position="194"/>
    </location>
</feature>
<name>A0A9Q1CKJ1_HOLLE</name>
<sequence>MAAQLPPMHPYNIMLYRVSVFLKADLEKVLALGRLMGCRDLQNVTNPWMLFEKLEDKGCLSEFKVVDLKNSLELIGLSEAAHAVMEYEDKELKGKSQTSPSLPPPPRYSFIKRFDETHRSVQENGLSQESECTKPLSSHEGLESDISNVPTTPMDTEKSQETRRRFKGKSHTIAAPSMEKYKERKMNGWEPTKN</sequence>
<dbReference type="AlphaFoldDB" id="A0A9Q1CKJ1"/>
<feature type="region of interest" description="Disordered" evidence="1">
    <location>
        <begin position="120"/>
        <end position="194"/>
    </location>
</feature>
<evidence type="ECO:0000256" key="1">
    <source>
        <dbReference type="SAM" id="MobiDB-lite"/>
    </source>
</evidence>
<dbReference type="Proteomes" id="UP001152320">
    <property type="component" value="Chromosome 2"/>
</dbReference>
<feature type="compositionally biased region" description="Polar residues" evidence="1">
    <location>
        <begin position="145"/>
        <end position="154"/>
    </location>
</feature>
<organism evidence="2 3">
    <name type="scientific">Holothuria leucospilota</name>
    <name type="common">Black long sea cucumber</name>
    <name type="synonym">Mertensiothuria leucospilota</name>
    <dbReference type="NCBI Taxonomy" id="206669"/>
    <lineage>
        <taxon>Eukaryota</taxon>
        <taxon>Metazoa</taxon>
        <taxon>Echinodermata</taxon>
        <taxon>Eleutherozoa</taxon>
        <taxon>Echinozoa</taxon>
        <taxon>Holothuroidea</taxon>
        <taxon>Aspidochirotacea</taxon>
        <taxon>Aspidochirotida</taxon>
        <taxon>Holothuriidae</taxon>
        <taxon>Holothuria</taxon>
    </lineage>
</organism>
<comment type="caution">
    <text evidence="2">The sequence shown here is derived from an EMBL/GenBank/DDBJ whole genome shotgun (WGS) entry which is preliminary data.</text>
</comment>
<protein>
    <submittedName>
        <fullName evidence="2">Uncharacterized protein</fullName>
    </submittedName>
</protein>
<dbReference type="InterPro" id="IPR011029">
    <property type="entry name" value="DEATH-like_dom_sf"/>
</dbReference>
<evidence type="ECO:0000313" key="2">
    <source>
        <dbReference type="EMBL" id="KAJ8047222.1"/>
    </source>
</evidence>
<dbReference type="EMBL" id="JAIZAY010000002">
    <property type="protein sequence ID" value="KAJ8047222.1"/>
    <property type="molecule type" value="Genomic_DNA"/>
</dbReference>
<proteinExistence type="predicted"/>
<keyword evidence="3" id="KW-1185">Reference proteome</keyword>
<accession>A0A9Q1CKJ1</accession>
<reference evidence="2" key="1">
    <citation type="submission" date="2021-10" db="EMBL/GenBank/DDBJ databases">
        <title>Tropical sea cucumber genome reveals ecological adaptation and Cuvierian tubules defense mechanism.</title>
        <authorList>
            <person name="Chen T."/>
        </authorList>
    </citation>
    <scope>NUCLEOTIDE SEQUENCE</scope>
    <source>
        <strain evidence="2">Nanhai2018</strain>
        <tissue evidence="2">Muscle</tissue>
    </source>
</reference>
<evidence type="ECO:0000313" key="3">
    <source>
        <dbReference type="Proteomes" id="UP001152320"/>
    </source>
</evidence>
<gene>
    <name evidence="2" type="ORF">HOLleu_06172</name>
</gene>
<dbReference type="Gene3D" id="1.10.533.10">
    <property type="entry name" value="Death Domain, Fas"/>
    <property type="match status" value="1"/>
</dbReference>